<dbReference type="InterPro" id="IPR011764">
    <property type="entry name" value="Biotin_carboxylation_dom"/>
</dbReference>
<sequence length="597" mass="63209">MFSKVLIANRGEIAVRVIRACRELGISTVAVYSDLDRDALHVRLADEAYALGGQTAAESYIDADKILDVIARSGAQAVHPGYGFFSENSEFAKRITDIGVAFIGPPPAAIDVMGDKISARLAAEKVGVHGVPGTTDIITDPSQVEAFGAEFGYPIAIKAAYGGGGRGMKVVASADEVVSALESAQRESLAYFGRDECYMERYLTGPRHIEVQVMADTHGNVVYLGTRDCSAQRRHQKLIEEAPAPGIPEAIIAEMGEAACAVARGCDYVNAGTVEFLYENESFYYLEMNTRLQVEHPVTELVTDVDLVELQIRVAAGEALPFTQEQVRIHGHAIECRINAEDVAEGKFLPSPGPLSKLRVASGYGVRWDGGYEEGDEISQYYDNLTGKLCVWGRNRDVAIARMIRALEEMVVEGVATTIPADLAILRHPDFSAITHSTKWVEDTLDLTGIGGKAGEAPTEADGAEPKVKRDVDVEVNGKRFAVSMFVPESQLTAVAGPGAGGSAKARPKRGGAGGSAGAAAGSGKIAVPMQGTIVKVEVEVGQTVAKGDTVVVLEAMKMENNVASDVDGTVTEVKVESGASVTAGQVVVVIEPTPAS</sequence>
<dbReference type="InterPro" id="IPR005482">
    <property type="entry name" value="Biotin_COase_C"/>
</dbReference>
<dbReference type="SUPFAM" id="SSF56059">
    <property type="entry name" value="Glutathione synthetase ATP-binding domain-like"/>
    <property type="match status" value="1"/>
</dbReference>
<dbReference type="InterPro" id="IPR001882">
    <property type="entry name" value="Biotin_BS"/>
</dbReference>
<dbReference type="InterPro" id="IPR000089">
    <property type="entry name" value="Biotin_lipoyl"/>
</dbReference>
<dbReference type="Pfam" id="PF02786">
    <property type="entry name" value="CPSase_L_D2"/>
    <property type="match status" value="1"/>
</dbReference>
<evidence type="ECO:0000259" key="7">
    <source>
        <dbReference type="PROSITE" id="PS50968"/>
    </source>
</evidence>
<evidence type="ECO:0000259" key="9">
    <source>
        <dbReference type="PROSITE" id="PS50979"/>
    </source>
</evidence>
<evidence type="ECO:0000256" key="6">
    <source>
        <dbReference type="SAM" id="MobiDB-lite"/>
    </source>
</evidence>
<evidence type="ECO:0000256" key="4">
    <source>
        <dbReference type="ARBA" id="ARBA00022840"/>
    </source>
</evidence>
<dbReference type="PROSITE" id="PS00188">
    <property type="entry name" value="BIOTIN"/>
    <property type="match status" value="1"/>
</dbReference>
<dbReference type="InterPro" id="IPR005481">
    <property type="entry name" value="BC-like_N"/>
</dbReference>
<dbReference type="InterPro" id="IPR011053">
    <property type="entry name" value="Single_hybrid_motif"/>
</dbReference>
<keyword evidence="2" id="KW-0436">Ligase</keyword>
<evidence type="ECO:0000313" key="10">
    <source>
        <dbReference type="EMBL" id="CAB4986636.1"/>
    </source>
</evidence>
<dbReference type="SUPFAM" id="SSF51246">
    <property type="entry name" value="Rudiment single hybrid motif"/>
    <property type="match status" value="1"/>
</dbReference>
<dbReference type="SUPFAM" id="SSF52440">
    <property type="entry name" value="PreATP-grasp domain"/>
    <property type="match status" value="1"/>
</dbReference>
<keyword evidence="4" id="KW-0067">ATP-binding</keyword>
<dbReference type="PANTHER" id="PTHR18866:SF33">
    <property type="entry name" value="METHYLCROTONOYL-COA CARBOXYLASE SUBUNIT ALPHA, MITOCHONDRIAL-RELATED"/>
    <property type="match status" value="1"/>
</dbReference>
<dbReference type="FunFam" id="3.40.50.20:FF:000010">
    <property type="entry name" value="Propionyl-CoA carboxylase subunit alpha"/>
    <property type="match status" value="1"/>
</dbReference>
<feature type="domain" description="Lipoyl-binding" evidence="7">
    <location>
        <begin position="523"/>
        <end position="592"/>
    </location>
</feature>
<comment type="cofactor">
    <cofactor evidence="1">
        <name>biotin</name>
        <dbReference type="ChEBI" id="CHEBI:57586"/>
    </cofactor>
</comment>
<organism evidence="10">
    <name type="scientific">freshwater metagenome</name>
    <dbReference type="NCBI Taxonomy" id="449393"/>
    <lineage>
        <taxon>unclassified sequences</taxon>
        <taxon>metagenomes</taxon>
        <taxon>ecological metagenomes</taxon>
    </lineage>
</organism>
<dbReference type="InterPro" id="IPR016185">
    <property type="entry name" value="PreATP-grasp_dom_sf"/>
</dbReference>
<dbReference type="AlphaFoldDB" id="A0A6J7N067"/>
<keyword evidence="5" id="KW-0092">Biotin</keyword>
<proteinExistence type="predicted"/>
<reference evidence="10" key="1">
    <citation type="submission" date="2020-05" db="EMBL/GenBank/DDBJ databases">
        <authorList>
            <person name="Chiriac C."/>
            <person name="Salcher M."/>
            <person name="Ghai R."/>
            <person name="Kavagutti S V."/>
        </authorList>
    </citation>
    <scope>NUCLEOTIDE SEQUENCE</scope>
</reference>
<dbReference type="SUPFAM" id="SSF51230">
    <property type="entry name" value="Single hybrid motif"/>
    <property type="match status" value="1"/>
</dbReference>
<dbReference type="InterPro" id="IPR050856">
    <property type="entry name" value="Biotin_carboxylase_complex"/>
</dbReference>
<dbReference type="NCBIfam" id="NF006367">
    <property type="entry name" value="PRK08591.1"/>
    <property type="match status" value="1"/>
</dbReference>
<evidence type="ECO:0000256" key="3">
    <source>
        <dbReference type="ARBA" id="ARBA00022741"/>
    </source>
</evidence>
<dbReference type="InterPro" id="IPR011761">
    <property type="entry name" value="ATP-grasp"/>
</dbReference>
<dbReference type="Pfam" id="PF00289">
    <property type="entry name" value="Biotin_carb_N"/>
    <property type="match status" value="1"/>
</dbReference>
<dbReference type="GO" id="GO:0016874">
    <property type="term" value="F:ligase activity"/>
    <property type="evidence" value="ECO:0007669"/>
    <property type="project" value="UniProtKB-KW"/>
</dbReference>
<dbReference type="Pfam" id="PF02785">
    <property type="entry name" value="Biotin_carb_C"/>
    <property type="match status" value="1"/>
</dbReference>
<keyword evidence="3" id="KW-0547">Nucleotide-binding</keyword>
<evidence type="ECO:0000256" key="1">
    <source>
        <dbReference type="ARBA" id="ARBA00001953"/>
    </source>
</evidence>
<feature type="domain" description="ATP-grasp" evidence="8">
    <location>
        <begin position="120"/>
        <end position="316"/>
    </location>
</feature>
<dbReference type="CDD" id="cd06850">
    <property type="entry name" value="biotinyl_domain"/>
    <property type="match status" value="1"/>
</dbReference>
<feature type="domain" description="Biotin carboxylation" evidence="9">
    <location>
        <begin position="1"/>
        <end position="446"/>
    </location>
</feature>
<dbReference type="InterPro" id="IPR005479">
    <property type="entry name" value="CPAse_ATP-bd"/>
</dbReference>
<dbReference type="PROSITE" id="PS50968">
    <property type="entry name" value="BIOTINYL_LIPOYL"/>
    <property type="match status" value="1"/>
</dbReference>
<evidence type="ECO:0000256" key="2">
    <source>
        <dbReference type="ARBA" id="ARBA00022598"/>
    </source>
</evidence>
<dbReference type="PANTHER" id="PTHR18866">
    <property type="entry name" value="CARBOXYLASE:PYRUVATE/ACETYL-COA/PROPIONYL-COA CARBOXYLASE"/>
    <property type="match status" value="1"/>
</dbReference>
<evidence type="ECO:0000259" key="8">
    <source>
        <dbReference type="PROSITE" id="PS50975"/>
    </source>
</evidence>
<dbReference type="FunFam" id="2.40.50.100:FF:000003">
    <property type="entry name" value="Acetyl-CoA carboxylase biotin carboxyl carrier protein"/>
    <property type="match status" value="1"/>
</dbReference>
<evidence type="ECO:0000256" key="5">
    <source>
        <dbReference type="ARBA" id="ARBA00023267"/>
    </source>
</evidence>
<dbReference type="PROSITE" id="PS50975">
    <property type="entry name" value="ATP_GRASP"/>
    <property type="match status" value="1"/>
</dbReference>
<dbReference type="PROSITE" id="PS50979">
    <property type="entry name" value="BC"/>
    <property type="match status" value="1"/>
</dbReference>
<dbReference type="Gene3D" id="2.40.50.100">
    <property type="match status" value="1"/>
</dbReference>
<dbReference type="SMART" id="SM00878">
    <property type="entry name" value="Biotin_carb_C"/>
    <property type="match status" value="1"/>
</dbReference>
<protein>
    <submittedName>
        <fullName evidence="10">Unannotated protein</fullName>
    </submittedName>
</protein>
<dbReference type="Gene3D" id="3.30.470.20">
    <property type="entry name" value="ATP-grasp fold, B domain"/>
    <property type="match status" value="1"/>
</dbReference>
<name>A0A6J7N067_9ZZZZ</name>
<dbReference type="PROSITE" id="PS00866">
    <property type="entry name" value="CPSASE_1"/>
    <property type="match status" value="1"/>
</dbReference>
<dbReference type="InterPro" id="IPR011054">
    <property type="entry name" value="Rudment_hybrid_motif"/>
</dbReference>
<feature type="region of interest" description="Disordered" evidence="6">
    <location>
        <begin position="497"/>
        <end position="522"/>
    </location>
</feature>
<dbReference type="EMBL" id="CAFBOG010000133">
    <property type="protein sequence ID" value="CAB4986636.1"/>
    <property type="molecule type" value="Genomic_DNA"/>
</dbReference>
<gene>
    <name evidence="10" type="ORF">UFOPK3914_01354</name>
</gene>
<accession>A0A6J7N067</accession>
<dbReference type="Pfam" id="PF00364">
    <property type="entry name" value="Biotin_lipoyl"/>
    <property type="match status" value="1"/>
</dbReference>
<dbReference type="GO" id="GO:0046872">
    <property type="term" value="F:metal ion binding"/>
    <property type="evidence" value="ECO:0007669"/>
    <property type="project" value="InterPro"/>
</dbReference>
<dbReference type="GO" id="GO:0005524">
    <property type="term" value="F:ATP binding"/>
    <property type="evidence" value="ECO:0007669"/>
    <property type="project" value="UniProtKB-KW"/>
</dbReference>